<dbReference type="Gene3D" id="2.40.128.20">
    <property type="match status" value="1"/>
</dbReference>
<proteinExistence type="evidence at transcript level"/>
<name>A0A023FRX7_AMBCJ</name>
<feature type="signal peptide" evidence="1">
    <location>
        <begin position="1"/>
        <end position="23"/>
    </location>
</feature>
<dbReference type="EMBL" id="GBBK01000343">
    <property type="protein sequence ID" value="JAC24139.1"/>
    <property type="molecule type" value="mRNA"/>
</dbReference>
<evidence type="ECO:0000256" key="1">
    <source>
        <dbReference type="SAM" id="SignalP"/>
    </source>
</evidence>
<dbReference type="InterPro" id="IPR012674">
    <property type="entry name" value="Calycin"/>
</dbReference>
<keyword evidence="1" id="KW-0732">Signal</keyword>
<dbReference type="AlphaFoldDB" id="A0A023FRX7"/>
<accession>A0A023FRX7</accession>
<protein>
    <submittedName>
        <fullName evidence="2">Putative lipocalin</fullName>
    </submittedName>
</protein>
<evidence type="ECO:0000313" key="2">
    <source>
        <dbReference type="EMBL" id="JAC24139.1"/>
    </source>
</evidence>
<feature type="chain" id="PRO_5001515426" evidence="1">
    <location>
        <begin position="24"/>
        <end position="196"/>
    </location>
</feature>
<reference evidence="2" key="1">
    <citation type="submission" date="2014-03" db="EMBL/GenBank/DDBJ databases">
        <title>The sialotranscriptome of Amblyomma triste, Amblyomma parvum and Amblyomma cajennense ticks, uncovered by 454-based RNA-seq.</title>
        <authorList>
            <person name="Garcia G.R."/>
            <person name="Gardinassi L.G."/>
            <person name="Ribeiro J.M."/>
            <person name="Anatriello E."/>
            <person name="Ferreira B.R."/>
            <person name="Moreira H.N."/>
            <person name="Mafra C."/>
            <person name="Olegario M.M."/>
            <person name="Szabo P.J."/>
            <person name="Miranda-Santos I.K."/>
            <person name="Maruyama S.R."/>
        </authorList>
    </citation>
    <scope>NUCLEOTIDE SEQUENCE</scope>
    <source>
        <strain evidence="2">Uberlandia</strain>
        <tissue evidence="2">Salivary glands</tissue>
    </source>
</reference>
<organism evidence="2">
    <name type="scientific">Amblyomma cajennense</name>
    <name type="common">Cayenne tick</name>
    <name type="synonym">Acarus cajennensis</name>
    <dbReference type="NCBI Taxonomy" id="34607"/>
    <lineage>
        <taxon>Eukaryota</taxon>
        <taxon>Metazoa</taxon>
        <taxon>Ecdysozoa</taxon>
        <taxon>Arthropoda</taxon>
        <taxon>Chelicerata</taxon>
        <taxon>Arachnida</taxon>
        <taxon>Acari</taxon>
        <taxon>Parasitiformes</taxon>
        <taxon>Ixodida</taxon>
        <taxon>Ixodoidea</taxon>
        <taxon>Ixodidae</taxon>
        <taxon>Amblyomminae</taxon>
        <taxon>Amblyomma</taxon>
    </lineage>
</organism>
<sequence length="196" mass="22428">MDLWPWYLLYLITVVMPTCPGEAGEGYTQVTTNGEEGCVSPWQFMSSSNIYLIKSNMSYGNITCIKARTSAKDQNTQTLSHVVYVMLNSQKWFAMNATYNPLTKDANGTATAFTSVDGNVTTNYTFALLDTYYAIVRKEKGSSFEDLRESCELWVNDEYFRPDCTAKKLRCEENFCKMCEPKREMSYDCYNCTKPQ</sequence>